<dbReference type="Proteomes" id="UP000547674">
    <property type="component" value="Unassembled WGS sequence"/>
</dbReference>
<protein>
    <submittedName>
        <fullName evidence="1">Nucleotidyltransferase family protein</fullName>
    </submittedName>
</protein>
<organism evidence="1 2">
    <name type="scientific">Eiseniibacteriota bacterium</name>
    <dbReference type="NCBI Taxonomy" id="2212470"/>
    <lineage>
        <taxon>Bacteria</taxon>
        <taxon>Candidatus Eiseniibacteriota</taxon>
    </lineage>
</organism>
<reference evidence="1 2" key="1">
    <citation type="submission" date="2020-03" db="EMBL/GenBank/DDBJ databases">
        <title>Metabolic flexibility allows generalist bacteria to become dominant in a frequently disturbed ecosystem.</title>
        <authorList>
            <person name="Chen Y.-J."/>
            <person name="Leung P.M."/>
            <person name="Bay S.K."/>
            <person name="Hugenholtz P."/>
            <person name="Kessler A.J."/>
            <person name="Shelley G."/>
            <person name="Waite D.W."/>
            <person name="Cook P.L."/>
            <person name="Greening C."/>
        </authorList>
    </citation>
    <scope>NUCLEOTIDE SEQUENCE [LARGE SCALE GENOMIC DNA]</scope>
    <source>
        <strain evidence="1">SS_bin_28</strain>
    </source>
</reference>
<name>A0A7Y2E659_UNCEI</name>
<dbReference type="GO" id="GO:0016740">
    <property type="term" value="F:transferase activity"/>
    <property type="evidence" value="ECO:0007669"/>
    <property type="project" value="UniProtKB-KW"/>
</dbReference>
<evidence type="ECO:0000313" key="1">
    <source>
        <dbReference type="EMBL" id="NNF05876.1"/>
    </source>
</evidence>
<dbReference type="AlphaFoldDB" id="A0A7Y2E659"/>
<feature type="non-terminal residue" evidence="1">
    <location>
        <position position="1"/>
    </location>
</feature>
<dbReference type="SUPFAM" id="SSF53448">
    <property type="entry name" value="Nucleotide-diphospho-sugar transferases"/>
    <property type="match status" value="1"/>
</dbReference>
<proteinExistence type="predicted"/>
<dbReference type="EMBL" id="JABDJR010000145">
    <property type="protein sequence ID" value="NNF05876.1"/>
    <property type="molecule type" value="Genomic_DNA"/>
</dbReference>
<dbReference type="InterPro" id="IPR029044">
    <property type="entry name" value="Nucleotide-diphossugar_trans"/>
</dbReference>
<sequence>ALNYIKDDEALGMPDLLVRLKEDGKKVCTYEQDCLWLDIGREDDYKTAMETFEDNRSDFLGD</sequence>
<keyword evidence="1" id="KW-0808">Transferase</keyword>
<comment type="caution">
    <text evidence="1">The sequence shown here is derived from an EMBL/GenBank/DDBJ whole genome shotgun (WGS) entry which is preliminary data.</text>
</comment>
<evidence type="ECO:0000313" key="2">
    <source>
        <dbReference type="Proteomes" id="UP000547674"/>
    </source>
</evidence>
<accession>A0A7Y2E659</accession>
<gene>
    <name evidence="1" type="ORF">HKN21_03885</name>
</gene>